<keyword evidence="4" id="KW-1185">Reference proteome</keyword>
<dbReference type="STRING" id="870435.A0A0C3KTV1"/>
<dbReference type="EMBL" id="KN831947">
    <property type="protein sequence ID" value="KIO12977.1"/>
    <property type="molecule type" value="Genomic_DNA"/>
</dbReference>
<feature type="compositionally biased region" description="Polar residues" evidence="1">
    <location>
        <begin position="931"/>
        <end position="940"/>
    </location>
</feature>
<organism evidence="3 4">
    <name type="scientific">Pisolithus tinctorius Marx 270</name>
    <dbReference type="NCBI Taxonomy" id="870435"/>
    <lineage>
        <taxon>Eukaryota</taxon>
        <taxon>Fungi</taxon>
        <taxon>Dikarya</taxon>
        <taxon>Basidiomycota</taxon>
        <taxon>Agaricomycotina</taxon>
        <taxon>Agaricomycetes</taxon>
        <taxon>Agaricomycetidae</taxon>
        <taxon>Boletales</taxon>
        <taxon>Sclerodermatineae</taxon>
        <taxon>Pisolithaceae</taxon>
        <taxon>Pisolithus</taxon>
    </lineage>
</organism>
<dbReference type="Pfam" id="PF12825">
    <property type="entry name" value="DUF3818"/>
    <property type="match status" value="1"/>
</dbReference>
<feature type="region of interest" description="Disordered" evidence="1">
    <location>
        <begin position="849"/>
        <end position="1045"/>
    </location>
</feature>
<dbReference type="OrthoDB" id="2117459at2759"/>
<feature type="compositionally biased region" description="Low complexity" evidence="1">
    <location>
        <begin position="263"/>
        <end position="275"/>
    </location>
</feature>
<feature type="compositionally biased region" description="Basic and acidic residues" evidence="1">
    <location>
        <begin position="944"/>
        <end position="955"/>
    </location>
</feature>
<dbReference type="InParanoid" id="A0A0C3KTV1"/>
<dbReference type="Proteomes" id="UP000054217">
    <property type="component" value="Unassembled WGS sequence"/>
</dbReference>
<dbReference type="PANTHER" id="PTHR47185:SF1">
    <property type="entry name" value="PX DOMAIN-CONTAINING PROTEIN YPR097W"/>
    <property type="match status" value="1"/>
</dbReference>
<feature type="compositionally biased region" description="Polar residues" evidence="1">
    <location>
        <begin position="999"/>
        <end position="1028"/>
    </location>
</feature>
<dbReference type="PROSITE" id="PS50195">
    <property type="entry name" value="PX"/>
    <property type="match status" value="1"/>
</dbReference>
<gene>
    <name evidence="3" type="ORF">M404DRAFT_13059</name>
</gene>
<evidence type="ECO:0000259" key="2">
    <source>
        <dbReference type="PROSITE" id="PS50195"/>
    </source>
</evidence>
<dbReference type="SUPFAM" id="SSF64268">
    <property type="entry name" value="PX domain"/>
    <property type="match status" value="1"/>
</dbReference>
<evidence type="ECO:0000313" key="4">
    <source>
        <dbReference type="Proteomes" id="UP000054217"/>
    </source>
</evidence>
<dbReference type="InterPro" id="IPR024555">
    <property type="entry name" value="PX-associated"/>
</dbReference>
<feature type="domain" description="PX" evidence="2">
    <location>
        <begin position="190"/>
        <end position="350"/>
    </location>
</feature>
<dbReference type="HOGENOM" id="CLU_007739_0_0_1"/>
<dbReference type="InterPro" id="IPR024554">
    <property type="entry name" value="LEC1-like_C"/>
</dbReference>
<dbReference type="FunCoup" id="A0A0C3KTV1">
    <property type="interactions" value="18"/>
</dbReference>
<protein>
    <recommendedName>
        <fullName evidence="2">PX domain-containing protein</fullName>
    </recommendedName>
</protein>
<evidence type="ECO:0000313" key="3">
    <source>
        <dbReference type="EMBL" id="KIO12977.1"/>
    </source>
</evidence>
<feature type="region of interest" description="Disordered" evidence="1">
    <location>
        <begin position="1"/>
        <end position="25"/>
    </location>
</feature>
<reference evidence="4" key="2">
    <citation type="submission" date="2015-01" db="EMBL/GenBank/DDBJ databases">
        <title>Evolutionary Origins and Diversification of the Mycorrhizal Mutualists.</title>
        <authorList>
            <consortium name="DOE Joint Genome Institute"/>
            <consortium name="Mycorrhizal Genomics Consortium"/>
            <person name="Kohler A."/>
            <person name="Kuo A."/>
            <person name="Nagy L.G."/>
            <person name="Floudas D."/>
            <person name="Copeland A."/>
            <person name="Barry K.W."/>
            <person name="Cichocki N."/>
            <person name="Veneault-Fourrey C."/>
            <person name="LaButti K."/>
            <person name="Lindquist E.A."/>
            <person name="Lipzen A."/>
            <person name="Lundell T."/>
            <person name="Morin E."/>
            <person name="Murat C."/>
            <person name="Riley R."/>
            <person name="Ohm R."/>
            <person name="Sun H."/>
            <person name="Tunlid A."/>
            <person name="Henrissat B."/>
            <person name="Grigoriev I.V."/>
            <person name="Hibbett D.S."/>
            <person name="Martin F."/>
        </authorList>
    </citation>
    <scope>NUCLEOTIDE SEQUENCE [LARGE SCALE GENOMIC DNA]</scope>
    <source>
        <strain evidence="4">Marx 270</strain>
    </source>
</reference>
<proteinExistence type="predicted"/>
<name>A0A0C3KTV1_PISTI</name>
<dbReference type="Pfam" id="PF00787">
    <property type="entry name" value="PX"/>
    <property type="match status" value="1"/>
</dbReference>
<feature type="region of interest" description="Disordered" evidence="1">
    <location>
        <begin position="246"/>
        <end position="312"/>
    </location>
</feature>
<dbReference type="InterPro" id="IPR036871">
    <property type="entry name" value="PX_dom_sf"/>
</dbReference>
<accession>A0A0C3KTV1</accession>
<dbReference type="Gene3D" id="3.30.1520.10">
    <property type="entry name" value="Phox-like domain"/>
    <property type="match status" value="1"/>
</dbReference>
<sequence>MSSSSRPARPTRPVPATPETQQDVVQEDGPTTLTPIRAHYLKKSLIQLQLHKELDDITNAPADNASTLAYLGPPFSPPQKSAQKLDLPFLRYIFRHFVLTFPFMAAAPKDFYSDKLQPFVASVFARNLSPTILIEDADDDETIEATRLKILAKVERNLAMLFSSGTKLVEPEQVVRLSQSDLDRIESLMKNRRKKRRDVFDGRVRNRVHEEFIIRTRLSKDREVCVSRRYGDFKTLADELCKAHQDELVPPPPAKDRTAVDVSSPTPAQSPSQSTFNLSQDSLSQPSHIPGAHYSNSRQYGPFQSQPPERLSREKNRLTLRGYLHTLLTNPTFASSPVLRSFLLSGPTRLTPAEQEDARRREDADHVRDEGRRRFAHEISVRIDGLRESVRSVKGEIIGKDGLMQVFAIIKVTPSIEQLPKNYQAVIEWARISLASTLFQTYVASDNSSETFASLKRTHGLMPYFVLKAALKISNPVGMIRTVLDIFLAQPFGGRSLLQRLFTSSLSEEVKSLSTYIQHVSEKIGDPVLCNKVRAFVYAPREVQDFYRASAVTDNVHLLRAIMHGREEPMLSRVQLARIEQAGRKWETWERERKKRGEDSDDEGPSDEEVWLFEDLKTLVRLYSRLRDREQLIALIFEGVTADLLKDIITIFYAPLAQVYRAASIADSLGDLQNFINDLIRTVEQTEDLSQTDPTQTVQAFVDLVNRHEQAFYTFVHNVHSKGAGLFDGLMRWIERFLTVARDGVGSGTEIEGAAHKISLETLLPAGDEERAAILEEVDRVARYHYALKVVHEERVRRQFWRSQAGGERSSGDDADAATAKEAEAFVHSVAREIGIGEFTRGNENELFAEADGEDDDDEDSSDFGTDSEEDEETSEELLPSKQSFPEPIAPTKALAHPGSSRPVNVSPMHARKNTQPFVSHAPSPQEVRQRTFSLRNARSMSFARDKDRGSRSSKESSALPPVPPLPPQFDKPLPPRPPAPLAPSSPSPPIPRRRSSSQLSVNGRTSSVRQATLASRMHGQSGSNSPAPQKAKKNAPGGLQPPELKHIPLLLPVFVEMVRSLTRHSQDSL</sequence>
<reference evidence="3 4" key="1">
    <citation type="submission" date="2014-04" db="EMBL/GenBank/DDBJ databases">
        <authorList>
            <consortium name="DOE Joint Genome Institute"/>
            <person name="Kuo A."/>
            <person name="Kohler A."/>
            <person name="Costa M.D."/>
            <person name="Nagy L.G."/>
            <person name="Floudas D."/>
            <person name="Copeland A."/>
            <person name="Barry K.W."/>
            <person name="Cichocki N."/>
            <person name="Veneault-Fourrey C."/>
            <person name="LaButti K."/>
            <person name="Lindquist E.A."/>
            <person name="Lipzen A."/>
            <person name="Lundell T."/>
            <person name="Morin E."/>
            <person name="Murat C."/>
            <person name="Sun H."/>
            <person name="Tunlid A."/>
            <person name="Henrissat B."/>
            <person name="Grigoriev I.V."/>
            <person name="Hibbett D.S."/>
            <person name="Martin F."/>
            <person name="Nordberg H.P."/>
            <person name="Cantor M.N."/>
            <person name="Hua S.X."/>
        </authorList>
    </citation>
    <scope>NUCLEOTIDE SEQUENCE [LARGE SCALE GENOMIC DNA]</scope>
    <source>
        <strain evidence="3 4">Marx 270</strain>
    </source>
</reference>
<dbReference type="GO" id="GO:0035091">
    <property type="term" value="F:phosphatidylinositol binding"/>
    <property type="evidence" value="ECO:0007669"/>
    <property type="project" value="InterPro"/>
</dbReference>
<dbReference type="Pfam" id="PF12828">
    <property type="entry name" value="PXB"/>
    <property type="match status" value="1"/>
</dbReference>
<evidence type="ECO:0000256" key="1">
    <source>
        <dbReference type="SAM" id="MobiDB-lite"/>
    </source>
</evidence>
<dbReference type="PANTHER" id="PTHR47185">
    <property type="entry name" value="PX DOMAIN-CONTAINING PROTEIN YPR097W"/>
    <property type="match status" value="1"/>
</dbReference>
<feature type="compositionally biased region" description="Pro residues" evidence="1">
    <location>
        <begin position="961"/>
        <end position="991"/>
    </location>
</feature>
<feature type="compositionally biased region" description="Polar residues" evidence="1">
    <location>
        <begin position="294"/>
        <end position="307"/>
    </location>
</feature>
<dbReference type="InterPro" id="IPR001683">
    <property type="entry name" value="PX_dom"/>
</dbReference>
<feature type="compositionally biased region" description="Polar residues" evidence="1">
    <location>
        <begin position="276"/>
        <end position="287"/>
    </location>
</feature>
<dbReference type="AlphaFoldDB" id="A0A0C3KTV1"/>
<dbReference type="InterPro" id="IPR047168">
    <property type="entry name" value="LEC1-like"/>
</dbReference>
<feature type="compositionally biased region" description="Acidic residues" evidence="1">
    <location>
        <begin position="849"/>
        <end position="876"/>
    </location>
</feature>